<dbReference type="EMBL" id="JBFCZG010000006">
    <property type="protein sequence ID" value="KAL3420574.1"/>
    <property type="molecule type" value="Genomic_DNA"/>
</dbReference>
<dbReference type="Gene3D" id="3.40.50.720">
    <property type="entry name" value="NAD(P)-binding Rossmann-like Domain"/>
    <property type="match status" value="1"/>
</dbReference>
<organism evidence="4 5">
    <name type="scientific">Phlyctema vagabunda</name>
    <dbReference type="NCBI Taxonomy" id="108571"/>
    <lineage>
        <taxon>Eukaryota</taxon>
        <taxon>Fungi</taxon>
        <taxon>Dikarya</taxon>
        <taxon>Ascomycota</taxon>
        <taxon>Pezizomycotina</taxon>
        <taxon>Leotiomycetes</taxon>
        <taxon>Helotiales</taxon>
        <taxon>Dermateaceae</taxon>
        <taxon>Phlyctema</taxon>
    </lineage>
</organism>
<dbReference type="SUPFAM" id="SSF51735">
    <property type="entry name" value="NAD(P)-binding Rossmann-fold domains"/>
    <property type="match status" value="1"/>
</dbReference>
<feature type="domain" description="Pyrroline-5-carboxylate reductase catalytic N-terminal" evidence="2">
    <location>
        <begin position="6"/>
        <end position="117"/>
    </location>
</feature>
<keyword evidence="5" id="KW-1185">Reference proteome</keyword>
<reference evidence="4 5" key="1">
    <citation type="submission" date="2024-06" db="EMBL/GenBank/DDBJ databases">
        <title>Complete genome of Phlyctema vagabunda strain 19-DSS-EL-015.</title>
        <authorList>
            <person name="Fiorenzani C."/>
        </authorList>
    </citation>
    <scope>NUCLEOTIDE SEQUENCE [LARGE SCALE GENOMIC DNA]</scope>
    <source>
        <strain evidence="4 5">19-DSS-EL-015</strain>
    </source>
</reference>
<evidence type="ECO:0000259" key="2">
    <source>
        <dbReference type="Pfam" id="PF03807"/>
    </source>
</evidence>
<dbReference type="PIRSF" id="PIRSF000193">
    <property type="entry name" value="Pyrrol-5-carb_rd"/>
    <property type="match status" value="1"/>
</dbReference>
<dbReference type="InterPro" id="IPR028939">
    <property type="entry name" value="P5C_Rdtase_cat_N"/>
</dbReference>
<comment type="similarity">
    <text evidence="1">Belongs to the pyrroline-5-carboxylate reductase family.</text>
</comment>
<evidence type="ECO:0000259" key="3">
    <source>
        <dbReference type="Pfam" id="PF14748"/>
    </source>
</evidence>
<accession>A0ABR4PB87</accession>
<name>A0ABR4PB87_9HELO</name>
<dbReference type="SUPFAM" id="SSF48179">
    <property type="entry name" value="6-phosphogluconate dehydrogenase C-terminal domain-like"/>
    <property type="match status" value="1"/>
</dbReference>
<dbReference type="InterPro" id="IPR000304">
    <property type="entry name" value="Pyrroline-COOH_reductase"/>
</dbReference>
<dbReference type="Proteomes" id="UP001629113">
    <property type="component" value="Unassembled WGS sequence"/>
</dbReference>
<dbReference type="Pfam" id="PF03807">
    <property type="entry name" value="F420_oxidored"/>
    <property type="match status" value="1"/>
</dbReference>
<sequence>MCKALTIAVIGWGTMGTAIVSTILESSVDNQGDLGTSPQVSRVLACVRSRKSADRVSSTLSKHVSRVEVLIGENVEEMRRADIVILGCKPIMRRGILQPEGGREAVAGKLVISILAGISTSTLRECIYESAGGYTSECCRIARGMPNMAAKIRESMTVLATPTPALPDEFEFMTFDIAAVLDGCSGSLMILPIDGLLDGCVAEGLKRSDATELVIQAVMGSIKLLTHDHHPSVLREEIASPGGCSIRALLKLESAGVRTTFADAIMEAAYRSRNMSN</sequence>
<dbReference type="HAMAP" id="MF_01925">
    <property type="entry name" value="P5C_reductase"/>
    <property type="match status" value="1"/>
</dbReference>
<dbReference type="Pfam" id="PF14748">
    <property type="entry name" value="P5CR_dimer"/>
    <property type="match status" value="1"/>
</dbReference>
<proteinExistence type="inferred from homology"/>
<dbReference type="PANTHER" id="PTHR11645:SF65">
    <property type="entry name" value="HYPOTHETICAL PYRROLINE-5-CARBOXYLATE REDUCTASE (EUROFUNG)"/>
    <property type="match status" value="1"/>
</dbReference>
<evidence type="ECO:0000313" key="5">
    <source>
        <dbReference type="Proteomes" id="UP001629113"/>
    </source>
</evidence>
<dbReference type="PANTHER" id="PTHR11645">
    <property type="entry name" value="PYRROLINE-5-CARBOXYLATE REDUCTASE"/>
    <property type="match status" value="1"/>
</dbReference>
<dbReference type="Gene3D" id="1.10.3730.10">
    <property type="entry name" value="ProC C-terminal domain-like"/>
    <property type="match status" value="1"/>
</dbReference>
<feature type="domain" description="Pyrroline-5-carboxylate reductase dimerisation" evidence="3">
    <location>
        <begin position="175"/>
        <end position="275"/>
    </location>
</feature>
<dbReference type="InterPro" id="IPR036291">
    <property type="entry name" value="NAD(P)-bd_dom_sf"/>
</dbReference>
<evidence type="ECO:0000256" key="1">
    <source>
        <dbReference type="ARBA" id="ARBA00005525"/>
    </source>
</evidence>
<evidence type="ECO:0000313" key="4">
    <source>
        <dbReference type="EMBL" id="KAL3420574.1"/>
    </source>
</evidence>
<dbReference type="InterPro" id="IPR029036">
    <property type="entry name" value="P5CR_dimer"/>
</dbReference>
<comment type="caution">
    <text evidence="4">The sequence shown here is derived from an EMBL/GenBank/DDBJ whole genome shotgun (WGS) entry which is preliminary data.</text>
</comment>
<gene>
    <name evidence="4" type="ORF">PVAG01_07019</name>
</gene>
<dbReference type="InterPro" id="IPR008927">
    <property type="entry name" value="6-PGluconate_DH-like_C_sf"/>
</dbReference>
<protein>
    <submittedName>
        <fullName evidence="4">Pyrroline-5-carboxylate reductase</fullName>
    </submittedName>
</protein>